<comment type="caution">
    <text evidence="2">The sequence shown here is derived from an EMBL/GenBank/DDBJ whole genome shotgun (WGS) entry which is preliminary data.</text>
</comment>
<reference evidence="2" key="1">
    <citation type="submission" date="2021-09" db="EMBL/GenBank/DDBJ databases">
        <authorList>
            <consortium name="AG Swart"/>
            <person name="Singh M."/>
            <person name="Singh A."/>
            <person name="Seah K."/>
            <person name="Emmerich C."/>
        </authorList>
    </citation>
    <scope>NUCLEOTIDE SEQUENCE</scope>
    <source>
        <strain evidence="2">ATCC30299</strain>
    </source>
</reference>
<name>A0AAU9JU56_9CILI</name>
<dbReference type="AlphaFoldDB" id="A0AAU9JU56"/>
<evidence type="ECO:0000313" key="3">
    <source>
        <dbReference type="Proteomes" id="UP001162131"/>
    </source>
</evidence>
<evidence type="ECO:0000256" key="1">
    <source>
        <dbReference type="SAM" id="Phobius"/>
    </source>
</evidence>
<keyword evidence="1" id="KW-1133">Transmembrane helix</keyword>
<dbReference type="EMBL" id="CAJZBQ010000044">
    <property type="protein sequence ID" value="CAG9327963.1"/>
    <property type="molecule type" value="Genomic_DNA"/>
</dbReference>
<proteinExistence type="predicted"/>
<gene>
    <name evidence="2" type="ORF">BSTOLATCC_MIC44583</name>
</gene>
<accession>A0AAU9JU56</accession>
<sequence>MHIFFAAFSSYLISGAIDIFCITLNETWASDFVADISLAVFFQELKDLSKLYLTAWVKFACKSLIFFEWSTNSSWVIGLFKISNTGLFLGADLTLTAFVFLLAIAVFFLWWFIFHLLITFWRFPLKILAKL</sequence>
<protein>
    <submittedName>
        <fullName evidence="2">Uncharacterized protein</fullName>
    </submittedName>
</protein>
<keyword evidence="3" id="KW-1185">Reference proteome</keyword>
<keyword evidence="1" id="KW-0812">Transmembrane</keyword>
<organism evidence="2 3">
    <name type="scientific">Blepharisma stoltei</name>
    <dbReference type="NCBI Taxonomy" id="1481888"/>
    <lineage>
        <taxon>Eukaryota</taxon>
        <taxon>Sar</taxon>
        <taxon>Alveolata</taxon>
        <taxon>Ciliophora</taxon>
        <taxon>Postciliodesmatophora</taxon>
        <taxon>Heterotrichea</taxon>
        <taxon>Heterotrichida</taxon>
        <taxon>Blepharismidae</taxon>
        <taxon>Blepharisma</taxon>
    </lineage>
</organism>
<evidence type="ECO:0000313" key="2">
    <source>
        <dbReference type="EMBL" id="CAG9327963.1"/>
    </source>
</evidence>
<dbReference type="Proteomes" id="UP001162131">
    <property type="component" value="Unassembled WGS sequence"/>
</dbReference>
<feature type="transmembrane region" description="Helical" evidence="1">
    <location>
        <begin position="97"/>
        <end position="121"/>
    </location>
</feature>
<keyword evidence="1" id="KW-0472">Membrane</keyword>